<accession>A0ACA9KZQ6</accession>
<reference evidence="1" key="1">
    <citation type="submission" date="2021-06" db="EMBL/GenBank/DDBJ databases">
        <authorList>
            <person name="Kallberg Y."/>
            <person name="Tangrot J."/>
            <person name="Rosling A."/>
        </authorList>
    </citation>
    <scope>NUCLEOTIDE SEQUENCE</scope>
    <source>
        <strain evidence="1">CL356</strain>
    </source>
</reference>
<organism evidence="1 2">
    <name type="scientific">Acaulospora colombiana</name>
    <dbReference type="NCBI Taxonomy" id="27376"/>
    <lineage>
        <taxon>Eukaryota</taxon>
        <taxon>Fungi</taxon>
        <taxon>Fungi incertae sedis</taxon>
        <taxon>Mucoromycota</taxon>
        <taxon>Glomeromycotina</taxon>
        <taxon>Glomeromycetes</taxon>
        <taxon>Diversisporales</taxon>
        <taxon>Acaulosporaceae</taxon>
        <taxon>Acaulospora</taxon>
    </lineage>
</organism>
<keyword evidence="2" id="KW-1185">Reference proteome</keyword>
<feature type="non-terminal residue" evidence="1">
    <location>
        <position position="1"/>
    </location>
</feature>
<proteinExistence type="predicted"/>
<evidence type="ECO:0000313" key="2">
    <source>
        <dbReference type="Proteomes" id="UP000789525"/>
    </source>
</evidence>
<gene>
    <name evidence="1" type="ORF">ACOLOM_LOCUS2870</name>
</gene>
<comment type="caution">
    <text evidence="1">The sequence shown here is derived from an EMBL/GenBank/DDBJ whole genome shotgun (WGS) entry which is preliminary data.</text>
</comment>
<dbReference type="EMBL" id="CAJVPT010003965">
    <property type="protein sequence ID" value="CAG8502697.1"/>
    <property type="molecule type" value="Genomic_DNA"/>
</dbReference>
<dbReference type="Proteomes" id="UP000789525">
    <property type="component" value="Unassembled WGS sequence"/>
</dbReference>
<name>A0ACA9KZQ6_9GLOM</name>
<sequence>ENNLDKEISYRTFYKALKEISKDQEASPFDTAETREPWDHAVTVSDVNKAVDVVKAYMILDEITRQRVKHLVLPMTTKSKQSNLPEILTRKRRRNICLDDNDGEKILKKTKFINEKILDIESLEGTTFRVISKNEETRMTRIPHCNPSFMGFRSEKGMLFVDKTIYIEKLEQETSSFKYPTNSRNKCLVLNFDLSFIDVSSAHSMKKNFNEHINTALQMFIQKYDEELGQPDMKELIFKQAAGCIDGTIDKLYVTGVTPAFRTGVSPLLILEDISERRQFSGICGFTQQEVQSIVACYLGNDTEAINDATDDIKRLYFGYNFVNTKFDVGIPSIYNIHLVFHYLRERRSGNHVFKTFEPTAVNSTKILACIADLSPVSIDDLLTLLAVMSLKTASEAVMQATLEVLLPSSFRICEFRLVMNGMRQYGDGRFGYVDIFVLENGAESTSNVVLELKYLTIAGLLSGERGHWIKNPDASSLKTLDEVIGRESEEKLLQRKYMYWSREHNSPVSKELTGILDDGYQQLEKYIEIIGRGRPENYTDSGVLDSRVVVKSGSSQLRGKKSKKI</sequence>
<protein>
    <submittedName>
        <fullName evidence="1">4086_t:CDS:1</fullName>
    </submittedName>
</protein>
<evidence type="ECO:0000313" key="1">
    <source>
        <dbReference type="EMBL" id="CAG8502697.1"/>
    </source>
</evidence>